<dbReference type="PANTHER" id="PTHR46594">
    <property type="entry name" value="P-TYPE CATION-TRANSPORTING ATPASE"/>
    <property type="match status" value="1"/>
</dbReference>
<dbReference type="PROSITE" id="PS00154">
    <property type="entry name" value="ATPASE_E1_E2"/>
    <property type="match status" value="1"/>
</dbReference>
<evidence type="ECO:0000313" key="10">
    <source>
        <dbReference type="Proteomes" id="UP000293823"/>
    </source>
</evidence>
<feature type="transmembrane region" description="Helical" evidence="6">
    <location>
        <begin position="525"/>
        <end position="544"/>
    </location>
</feature>
<dbReference type="GO" id="GO:0016887">
    <property type="term" value="F:ATP hydrolysis activity"/>
    <property type="evidence" value="ECO:0007669"/>
    <property type="project" value="InterPro"/>
</dbReference>
<dbReference type="InterPro" id="IPR027256">
    <property type="entry name" value="P-typ_ATPase_IB"/>
</dbReference>
<dbReference type="InterPro" id="IPR018303">
    <property type="entry name" value="ATPase_P-typ_P_site"/>
</dbReference>
<dbReference type="InterPro" id="IPR023299">
    <property type="entry name" value="ATPase_P-typ_cyto_dom_N"/>
</dbReference>
<feature type="transmembrane region" description="Helical" evidence="6">
    <location>
        <begin position="1094"/>
        <end position="1115"/>
    </location>
</feature>
<feature type="transmembrane region" description="Helical" evidence="6">
    <location>
        <begin position="757"/>
        <end position="785"/>
    </location>
</feature>
<dbReference type="InterPro" id="IPR023214">
    <property type="entry name" value="HAD_sf"/>
</dbReference>
<dbReference type="Gene3D" id="3.30.70.100">
    <property type="match status" value="1"/>
</dbReference>
<comment type="subcellular location">
    <subcellularLocation>
        <location evidence="1 6">Membrane</location>
    </subcellularLocation>
</comment>
<dbReference type="GO" id="GO:0016020">
    <property type="term" value="C:membrane"/>
    <property type="evidence" value="ECO:0007669"/>
    <property type="project" value="UniProtKB-SubCell"/>
</dbReference>
<dbReference type="GO" id="GO:0005524">
    <property type="term" value="F:ATP binding"/>
    <property type="evidence" value="ECO:0007669"/>
    <property type="project" value="UniProtKB-UniRule"/>
</dbReference>
<keyword evidence="4 6" id="KW-1133">Transmembrane helix</keyword>
<dbReference type="PANTHER" id="PTHR46594:SF4">
    <property type="entry name" value="P-TYPE CATION-TRANSPORTING ATPASE"/>
    <property type="match status" value="1"/>
</dbReference>
<dbReference type="PRINTS" id="PR00943">
    <property type="entry name" value="CUATPASE"/>
</dbReference>
<feature type="transmembrane region" description="Helical" evidence="6">
    <location>
        <begin position="484"/>
        <end position="504"/>
    </location>
</feature>
<dbReference type="InterPro" id="IPR036163">
    <property type="entry name" value="HMA_dom_sf"/>
</dbReference>
<dbReference type="InterPro" id="IPR036412">
    <property type="entry name" value="HAD-like_sf"/>
</dbReference>
<evidence type="ECO:0000256" key="5">
    <source>
        <dbReference type="ARBA" id="ARBA00023136"/>
    </source>
</evidence>
<sequence>MEMSMVTAVSGRTLRTRLQGIYPTDSQDQTTTSPAPNPHEDEYPVRTPYTNSSYSRAEEPEPVTFPTNGVQYMNQASGSRPEKTASSHTEPQPWHLAPSRIRFCSPSSSDSEIAATPLNLDGAPDLASQSEAPNPPWGNCPFPHVQTKEYIQNPAPVAVPAPMPMPVPKAKSSHRPLWAVSSCCSARRTHSPPATTHSEDDRISIKTERDSSFDEPHDHHNTTGTCCSELHHSSVDSSLKNPGDTTISGKYDDPELGPPNFERVILRIDGLKCGCCESGLSRIVERVPNTKNFQLNTVLARVELELDTNRISISKVIKMLETRTGYRFEEQVVSDGQVLKVIVIDPRRMQHAGRPDGVIRLEVPERAPWRPFAVLSGRTSTALKETATDDADGDCGISKIRVPPTKIYYDAAIIGARDVLRHYRQFDPDLRLAPIAADPGLDLGAKQTIRTLKWFLLSLIFTIPVLVFAWTPVGRRSRGPPNSIYLPGLHTSLALATVVQIIALKEFFPGAMRSLYHSRVFEMDFLIAFSTTMAYSFSVASYIFQVRGKPLETGSFFETSTLLVTLILLGRAINEFARFRAAKSVSFRSLQVDEVTLIAHPEESNSWSNAPTTKIDTRLLQYGDFFTIPPHTRVATDGVVVYGGSNVDESMITGEFKPNAKGLDSEVFAGTNNGDRFLVARLTKLPHENSVQRIAALVEDAELTKPRAQALADRVAGWFVPVMASIGLTVFLIWLFVDKYHNKKGWRSAVLSAITYAISTLIVSCPCAIGLAVPMVVLIASGVAARYGIIFRDPQKLEIARNVTDVVFDKTGTITTGTLKVVNVPRYRHTDHAHTKGLLMGLLKDIKHPVSIGISSWLAQDRVVHKDFQPLEVTNIISVPGQGVQGTCAKTGVEIRAGNAEWLGINVMGPETNTMCYYTYDGDLRASFELMDHPRPGAEMVIQKLLARGIKVHMLSGDTAGAVTSIANRLYIPEGNTKASCKPEGKMNYVRDLQTPGKFVMFVGDGTNDSVALKQAHVGVHLNQGSDIAKSAADVVLMTTRLHDILILLDISFAAYRRILLNFSWSALYNVAAILLAAGALVKVGDQIRIKPQWAGLGELVSVLPVVLISFQMRWRDYGKNYRMIEVEYQKVEAPRRERRIRTRGSSSADGTGCCEIPTTRLAQVDAFTRRNDRSRLRKFLLGSAS</sequence>
<dbReference type="AlphaFoldDB" id="A0A4Q4SP42"/>
<dbReference type="Gene3D" id="3.40.50.1000">
    <property type="entry name" value="HAD superfamily/HAD-like"/>
    <property type="match status" value="1"/>
</dbReference>
<evidence type="ECO:0000256" key="1">
    <source>
        <dbReference type="ARBA" id="ARBA00004370"/>
    </source>
</evidence>
<keyword evidence="5 6" id="KW-0472">Membrane</keyword>
<dbReference type="PRINTS" id="PR00119">
    <property type="entry name" value="CATATPASE"/>
</dbReference>
<dbReference type="Pfam" id="PF00122">
    <property type="entry name" value="E1-E2_ATPase"/>
    <property type="match status" value="1"/>
</dbReference>
<feature type="region of interest" description="Disordered" evidence="7">
    <location>
        <begin position="1"/>
        <end position="139"/>
    </location>
</feature>
<dbReference type="EMBL" id="PEJP01000005">
    <property type="protein sequence ID" value="RYO72092.1"/>
    <property type="molecule type" value="Genomic_DNA"/>
</dbReference>
<evidence type="ECO:0000259" key="8">
    <source>
        <dbReference type="Pfam" id="PF00122"/>
    </source>
</evidence>
<dbReference type="Gene3D" id="3.40.1110.10">
    <property type="entry name" value="Calcium-transporting ATPase, cytoplasmic domain N"/>
    <property type="match status" value="1"/>
</dbReference>
<evidence type="ECO:0000256" key="3">
    <source>
        <dbReference type="ARBA" id="ARBA00022723"/>
    </source>
</evidence>
<dbReference type="NCBIfam" id="TIGR01494">
    <property type="entry name" value="ATPase_P-type"/>
    <property type="match status" value="2"/>
</dbReference>
<dbReference type="Gene3D" id="2.70.150.10">
    <property type="entry name" value="Calcium-transporting ATPase, cytoplasmic transduction domain A"/>
    <property type="match status" value="1"/>
</dbReference>
<accession>A0A4Q4SP42</accession>
<comment type="similarity">
    <text evidence="6">Belongs to the cation transport ATPase (P-type) (TC 3.A.3) family. Type IB subfamily.</text>
</comment>
<keyword evidence="2 6" id="KW-0812">Transmembrane</keyword>
<feature type="compositionally biased region" description="Polar residues" evidence="7">
    <location>
        <begin position="24"/>
        <end position="34"/>
    </location>
</feature>
<dbReference type="NCBIfam" id="TIGR01511">
    <property type="entry name" value="ATPase-IB1_Cu"/>
    <property type="match status" value="1"/>
</dbReference>
<dbReference type="SUPFAM" id="SSF81653">
    <property type="entry name" value="Calcium ATPase, transduction domain A"/>
    <property type="match status" value="1"/>
</dbReference>
<proteinExistence type="inferred from homology"/>
<dbReference type="Proteomes" id="UP000293823">
    <property type="component" value="Unassembled WGS sequence"/>
</dbReference>
<feature type="transmembrane region" description="Helical" evidence="6">
    <location>
        <begin position="454"/>
        <end position="472"/>
    </location>
</feature>
<dbReference type="InterPro" id="IPR023298">
    <property type="entry name" value="ATPase_P-typ_TM_dom_sf"/>
</dbReference>
<name>A0A4Q4SP42_9PLEO</name>
<reference evidence="10" key="1">
    <citation type="journal article" date="2019" name="bioRxiv">
        <title>Genomics, evolutionary history and diagnostics of the Alternaria alternata species group including apple and Asian pear pathotypes.</title>
        <authorList>
            <person name="Armitage A.D."/>
            <person name="Cockerton H.M."/>
            <person name="Sreenivasaprasad S."/>
            <person name="Woodhall J.W."/>
            <person name="Lane C.R."/>
            <person name="Harrison R.J."/>
            <person name="Clarkson J.P."/>
        </authorList>
    </citation>
    <scope>NUCLEOTIDE SEQUENCE [LARGE SCALE GENOMIC DNA]</scope>
    <source>
        <strain evidence="10">RGR 97.0016</strain>
    </source>
</reference>
<dbReference type="InterPro" id="IPR008250">
    <property type="entry name" value="ATPase_P-typ_transduc_dom_A_sf"/>
</dbReference>
<feature type="domain" description="P-type ATPase A" evidence="8">
    <location>
        <begin position="608"/>
        <end position="699"/>
    </location>
</feature>
<keyword evidence="10" id="KW-1185">Reference proteome</keyword>
<evidence type="ECO:0000313" key="9">
    <source>
        <dbReference type="EMBL" id="RYO72092.1"/>
    </source>
</evidence>
<gene>
    <name evidence="9" type="ORF">AA0113_g1732</name>
</gene>
<dbReference type="GO" id="GO:0046872">
    <property type="term" value="F:metal ion binding"/>
    <property type="evidence" value="ECO:0007669"/>
    <property type="project" value="UniProtKB-KW"/>
</dbReference>
<keyword evidence="3 6" id="KW-0479">Metal-binding</keyword>
<dbReference type="PROSITE" id="PS01229">
    <property type="entry name" value="COF_2"/>
    <property type="match status" value="1"/>
</dbReference>
<evidence type="ECO:0000256" key="2">
    <source>
        <dbReference type="ARBA" id="ARBA00022692"/>
    </source>
</evidence>
<evidence type="ECO:0000256" key="4">
    <source>
        <dbReference type="ARBA" id="ARBA00022989"/>
    </source>
</evidence>
<keyword evidence="6" id="KW-0547">Nucleotide-binding</keyword>
<feature type="transmembrane region" description="Helical" evidence="6">
    <location>
        <begin position="715"/>
        <end position="737"/>
    </location>
</feature>
<dbReference type="OrthoDB" id="432719at2759"/>
<dbReference type="SUPFAM" id="SSF56784">
    <property type="entry name" value="HAD-like"/>
    <property type="match status" value="1"/>
</dbReference>
<dbReference type="GO" id="GO:0019829">
    <property type="term" value="F:ATPase-coupled monoatomic cation transmembrane transporter activity"/>
    <property type="evidence" value="ECO:0007669"/>
    <property type="project" value="InterPro"/>
</dbReference>
<evidence type="ECO:0000256" key="6">
    <source>
        <dbReference type="RuleBase" id="RU362081"/>
    </source>
</evidence>
<dbReference type="InterPro" id="IPR059000">
    <property type="entry name" value="ATPase_P-type_domA"/>
</dbReference>
<dbReference type="SUPFAM" id="SSF81665">
    <property type="entry name" value="Calcium ATPase, transmembrane domain M"/>
    <property type="match status" value="1"/>
</dbReference>
<feature type="compositionally biased region" description="Polar residues" evidence="7">
    <location>
        <begin position="65"/>
        <end position="79"/>
    </location>
</feature>
<dbReference type="SUPFAM" id="SSF55008">
    <property type="entry name" value="HMA, heavy metal-associated domain"/>
    <property type="match status" value="1"/>
</dbReference>
<dbReference type="InterPro" id="IPR001757">
    <property type="entry name" value="P_typ_ATPase"/>
</dbReference>
<evidence type="ECO:0000256" key="7">
    <source>
        <dbReference type="SAM" id="MobiDB-lite"/>
    </source>
</evidence>
<comment type="caution">
    <text evidence="9">The sequence shown here is derived from an EMBL/GenBank/DDBJ whole genome shotgun (WGS) entry which is preliminary data.</text>
</comment>
<protein>
    <submittedName>
        <fullName evidence="9">P-type cation-transporting</fullName>
    </submittedName>
</protein>
<organism evidence="9 10">
    <name type="scientific">Alternaria arborescens</name>
    <dbReference type="NCBI Taxonomy" id="156630"/>
    <lineage>
        <taxon>Eukaryota</taxon>
        <taxon>Fungi</taxon>
        <taxon>Dikarya</taxon>
        <taxon>Ascomycota</taxon>
        <taxon>Pezizomycotina</taxon>
        <taxon>Dothideomycetes</taxon>
        <taxon>Pleosporomycetidae</taxon>
        <taxon>Pleosporales</taxon>
        <taxon>Pleosporineae</taxon>
        <taxon>Pleosporaceae</taxon>
        <taxon>Alternaria</taxon>
        <taxon>Alternaria sect. Alternaria</taxon>
    </lineage>
</organism>
<dbReference type="NCBIfam" id="TIGR01525">
    <property type="entry name" value="ATPase-IB_hvy"/>
    <property type="match status" value="1"/>
</dbReference>
<feature type="transmembrane region" description="Helical" evidence="6">
    <location>
        <begin position="556"/>
        <end position="573"/>
    </location>
</feature>
<keyword evidence="6" id="KW-0067">ATP-binding</keyword>
<dbReference type="Pfam" id="PF00702">
    <property type="entry name" value="Hydrolase"/>
    <property type="match status" value="1"/>
</dbReference>
<feature type="transmembrane region" description="Helical" evidence="6">
    <location>
        <begin position="1059"/>
        <end position="1082"/>
    </location>
</feature>